<dbReference type="InterPro" id="IPR035906">
    <property type="entry name" value="MetI-like_sf"/>
</dbReference>
<evidence type="ECO:0000313" key="10">
    <source>
        <dbReference type="Proteomes" id="UP000625527"/>
    </source>
</evidence>
<evidence type="ECO:0000256" key="4">
    <source>
        <dbReference type="ARBA" id="ARBA00022692"/>
    </source>
</evidence>
<feature type="domain" description="ABC transmembrane type-1" evidence="8">
    <location>
        <begin position="65"/>
        <end position="245"/>
    </location>
</feature>
<dbReference type="Gene3D" id="1.10.3720.10">
    <property type="entry name" value="MetI-like"/>
    <property type="match status" value="1"/>
</dbReference>
<sequence length="265" mass="27924">MSRPIRPRAQVPAWVLGAAGILTFLAVLEAVPRSGLVDARFLPPTSQITAALAERLRGGDLWVALGQTLTTWVIGLAISLVAGVVLGVLFGMVPVLRRATASTIEFLRPVPSVALIPVAVLLYGTTMQSTLLLVVYASFWQVLLQVLAGVGDVDPVANDTARSFRFSLMTRVRTLVWPTALPYAVTGLRLAASVALILTVTGELLIGTPGIGRLIGVARESGAVPAMYALVVVAGMLGVAVNLLARAFESRALFWHPSVRGEVAA</sequence>
<dbReference type="PROSITE" id="PS50928">
    <property type="entry name" value="ABC_TM1"/>
    <property type="match status" value="1"/>
</dbReference>
<keyword evidence="3" id="KW-1003">Cell membrane</keyword>
<keyword evidence="5 7" id="KW-1133">Transmembrane helix</keyword>
<evidence type="ECO:0000256" key="3">
    <source>
        <dbReference type="ARBA" id="ARBA00022475"/>
    </source>
</evidence>
<name>A0ABR9N5R5_9MICO</name>
<evidence type="ECO:0000256" key="5">
    <source>
        <dbReference type="ARBA" id="ARBA00022989"/>
    </source>
</evidence>
<keyword evidence="2 7" id="KW-0813">Transport</keyword>
<organism evidence="9 10">
    <name type="scientific">Myceligenerans pegani</name>
    <dbReference type="NCBI Taxonomy" id="2776917"/>
    <lineage>
        <taxon>Bacteria</taxon>
        <taxon>Bacillati</taxon>
        <taxon>Actinomycetota</taxon>
        <taxon>Actinomycetes</taxon>
        <taxon>Micrococcales</taxon>
        <taxon>Promicromonosporaceae</taxon>
        <taxon>Myceligenerans</taxon>
    </lineage>
</organism>
<evidence type="ECO:0000256" key="6">
    <source>
        <dbReference type="ARBA" id="ARBA00023136"/>
    </source>
</evidence>
<evidence type="ECO:0000256" key="2">
    <source>
        <dbReference type="ARBA" id="ARBA00022448"/>
    </source>
</evidence>
<dbReference type="EMBL" id="JADAQT010000113">
    <property type="protein sequence ID" value="MBE1879003.1"/>
    <property type="molecule type" value="Genomic_DNA"/>
</dbReference>
<accession>A0ABR9N5R5</accession>
<keyword evidence="6 7" id="KW-0472">Membrane</keyword>
<feature type="transmembrane region" description="Helical" evidence="7">
    <location>
        <begin position="174"/>
        <end position="206"/>
    </location>
</feature>
<keyword evidence="4 7" id="KW-0812">Transmembrane</keyword>
<dbReference type="CDD" id="cd06261">
    <property type="entry name" value="TM_PBP2"/>
    <property type="match status" value="1"/>
</dbReference>
<protein>
    <submittedName>
        <fullName evidence="9">ABC transporter permease</fullName>
    </submittedName>
</protein>
<dbReference type="Proteomes" id="UP000625527">
    <property type="component" value="Unassembled WGS sequence"/>
</dbReference>
<gene>
    <name evidence="9" type="ORF">IHE71_25250</name>
</gene>
<dbReference type="PANTHER" id="PTHR30151:SF25">
    <property type="entry name" value="TAURINE TRANSPORT SYSTEM PERMEASE PROTEIN TAUC"/>
    <property type="match status" value="1"/>
</dbReference>
<proteinExistence type="inferred from homology"/>
<comment type="caution">
    <text evidence="9">The sequence shown here is derived from an EMBL/GenBank/DDBJ whole genome shotgun (WGS) entry which is preliminary data.</text>
</comment>
<evidence type="ECO:0000256" key="7">
    <source>
        <dbReference type="RuleBase" id="RU363032"/>
    </source>
</evidence>
<evidence type="ECO:0000256" key="1">
    <source>
        <dbReference type="ARBA" id="ARBA00004651"/>
    </source>
</evidence>
<dbReference type="Pfam" id="PF00528">
    <property type="entry name" value="BPD_transp_1"/>
    <property type="match status" value="1"/>
</dbReference>
<dbReference type="SUPFAM" id="SSF161098">
    <property type="entry name" value="MetI-like"/>
    <property type="match status" value="1"/>
</dbReference>
<dbReference type="InterPro" id="IPR000515">
    <property type="entry name" value="MetI-like"/>
</dbReference>
<dbReference type="RefSeq" id="WP_192865548.1">
    <property type="nucleotide sequence ID" value="NZ_JADAQT010000113.1"/>
</dbReference>
<keyword evidence="10" id="KW-1185">Reference proteome</keyword>
<comment type="similarity">
    <text evidence="7">Belongs to the binding-protein-dependent transport system permease family.</text>
</comment>
<feature type="transmembrane region" description="Helical" evidence="7">
    <location>
        <begin position="131"/>
        <end position="153"/>
    </location>
</feature>
<evidence type="ECO:0000259" key="8">
    <source>
        <dbReference type="PROSITE" id="PS50928"/>
    </source>
</evidence>
<dbReference type="PANTHER" id="PTHR30151">
    <property type="entry name" value="ALKANE SULFONATE ABC TRANSPORTER-RELATED, MEMBRANE SUBUNIT"/>
    <property type="match status" value="1"/>
</dbReference>
<reference evidence="9 10" key="1">
    <citation type="submission" date="2020-10" db="EMBL/GenBank/DDBJ databases">
        <title>Myceligenerans pegani sp. nov., an endophytic actinomycete isolated from Peganum harmala L. in Xinjiang, China.</title>
        <authorList>
            <person name="Xin L."/>
        </authorList>
    </citation>
    <scope>NUCLEOTIDE SEQUENCE [LARGE SCALE GENOMIC DNA]</scope>
    <source>
        <strain evidence="9 10">TRM65318</strain>
    </source>
</reference>
<comment type="subcellular location">
    <subcellularLocation>
        <location evidence="1 7">Cell membrane</location>
        <topology evidence="1 7">Multi-pass membrane protein</topology>
    </subcellularLocation>
</comment>
<feature type="transmembrane region" description="Helical" evidence="7">
    <location>
        <begin position="72"/>
        <end position="94"/>
    </location>
</feature>
<evidence type="ECO:0000313" key="9">
    <source>
        <dbReference type="EMBL" id="MBE1879003.1"/>
    </source>
</evidence>
<feature type="transmembrane region" description="Helical" evidence="7">
    <location>
        <begin position="226"/>
        <end position="245"/>
    </location>
</feature>
<feature type="transmembrane region" description="Helical" evidence="7">
    <location>
        <begin position="106"/>
        <end position="125"/>
    </location>
</feature>